<dbReference type="AlphaFoldDB" id="A0A1D1W8E4"/>
<feature type="compositionally biased region" description="Basic and acidic residues" evidence="2">
    <location>
        <begin position="212"/>
        <end position="230"/>
    </location>
</feature>
<comment type="caution">
    <text evidence="3">The sequence shown here is derived from an EMBL/GenBank/DDBJ whole genome shotgun (WGS) entry which is preliminary data.</text>
</comment>
<protein>
    <submittedName>
        <fullName evidence="3">Uncharacterized protein</fullName>
    </submittedName>
</protein>
<dbReference type="Proteomes" id="UP000186922">
    <property type="component" value="Unassembled WGS sequence"/>
</dbReference>
<feature type="coiled-coil region" evidence="1">
    <location>
        <begin position="276"/>
        <end position="332"/>
    </location>
</feature>
<organism evidence="3 4">
    <name type="scientific">Ramazzottius varieornatus</name>
    <name type="common">Water bear</name>
    <name type="synonym">Tardigrade</name>
    <dbReference type="NCBI Taxonomy" id="947166"/>
    <lineage>
        <taxon>Eukaryota</taxon>
        <taxon>Metazoa</taxon>
        <taxon>Ecdysozoa</taxon>
        <taxon>Tardigrada</taxon>
        <taxon>Eutardigrada</taxon>
        <taxon>Parachela</taxon>
        <taxon>Hypsibioidea</taxon>
        <taxon>Ramazzottiidae</taxon>
        <taxon>Ramazzottius</taxon>
    </lineage>
</organism>
<gene>
    <name evidence="3" type="primary">RvY_19112</name>
    <name evidence="3" type="synonym">RvY_19112.1</name>
    <name evidence="3" type="ORF">RvY_19112-1</name>
</gene>
<dbReference type="EMBL" id="BDGG01000024">
    <property type="protein sequence ID" value="GAV09606.1"/>
    <property type="molecule type" value="Genomic_DNA"/>
</dbReference>
<feature type="region of interest" description="Disordered" evidence="2">
    <location>
        <begin position="195"/>
        <end position="245"/>
    </location>
</feature>
<feature type="region of interest" description="Disordered" evidence="2">
    <location>
        <begin position="1"/>
        <end position="29"/>
    </location>
</feature>
<evidence type="ECO:0000313" key="3">
    <source>
        <dbReference type="EMBL" id="GAV09606.1"/>
    </source>
</evidence>
<name>A0A1D1W8E4_RAMVA</name>
<evidence type="ECO:0000256" key="2">
    <source>
        <dbReference type="SAM" id="MobiDB-lite"/>
    </source>
</evidence>
<keyword evidence="1" id="KW-0175">Coiled coil</keyword>
<keyword evidence="4" id="KW-1185">Reference proteome</keyword>
<proteinExistence type="predicted"/>
<accession>A0A1D1W8E4</accession>
<sequence length="355" mass="40680">MASSGISTTQQGRTGRKKAAAVPETTEKSAEVSDMDKLDLIILKEIKAYNLYSVSTHNSKKIWETIVERSNGLITVHKLKVGSRNERNIKDRLKKLIRERTAKVNKEINTTGGGATDPLSEAEHLIVGIINDQNKSEERFQAEEEKEEAEADEVKSIQQKALLIMKRKRTDDEDIFEGVEDWKADEEREFLLDVGINRDNRQAEEEDGADASNKDEGNTDGKNDGKADGAHKKKTTAQIEPGKKRLRVNATERMMDNKMKVDQEIKDAELRTKLVIAKMEIAEREKDREIRRKEQEMQENKIKLEHEFNMRKLELETQLELEKQRKSSLENNTVSALLQLLPKNNSVNYPQSFDY</sequence>
<evidence type="ECO:0000313" key="4">
    <source>
        <dbReference type="Proteomes" id="UP000186922"/>
    </source>
</evidence>
<feature type="compositionally biased region" description="Polar residues" evidence="2">
    <location>
        <begin position="1"/>
        <end position="13"/>
    </location>
</feature>
<reference evidence="3 4" key="1">
    <citation type="journal article" date="2016" name="Nat. Commun.">
        <title>Extremotolerant tardigrade genome and improved radiotolerance of human cultured cells by tardigrade-unique protein.</title>
        <authorList>
            <person name="Hashimoto T."/>
            <person name="Horikawa D.D."/>
            <person name="Saito Y."/>
            <person name="Kuwahara H."/>
            <person name="Kozuka-Hata H."/>
            <person name="Shin-I T."/>
            <person name="Minakuchi Y."/>
            <person name="Ohishi K."/>
            <person name="Motoyama A."/>
            <person name="Aizu T."/>
            <person name="Enomoto A."/>
            <person name="Kondo K."/>
            <person name="Tanaka S."/>
            <person name="Hara Y."/>
            <person name="Koshikawa S."/>
            <person name="Sagara H."/>
            <person name="Miura T."/>
            <person name="Yokobori S."/>
            <person name="Miyagawa K."/>
            <person name="Suzuki Y."/>
            <person name="Kubo T."/>
            <person name="Oyama M."/>
            <person name="Kohara Y."/>
            <person name="Fujiyama A."/>
            <person name="Arakawa K."/>
            <person name="Katayama T."/>
            <person name="Toyoda A."/>
            <person name="Kunieda T."/>
        </authorList>
    </citation>
    <scope>NUCLEOTIDE SEQUENCE [LARGE SCALE GENOMIC DNA]</scope>
    <source>
        <strain evidence="3 4">YOKOZUNA-1</strain>
    </source>
</reference>
<evidence type="ECO:0000256" key="1">
    <source>
        <dbReference type="SAM" id="Coils"/>
    </source>
</evidence>